<evidence type="ECO:0000313" key="5">
    <source>
        <dbReference type="Proteomes" id="UP000605992"/>
    </source>
</evidence>
<dbReference type="InterPro" id="IPR036271">
    <property type="entry name" value="Tet_transcr_reg_TetR-rel_C_sf"/>
</dbReference>
<dbReference type="RefSeq" id="WP_203942350.1">
    <property type="nucleotide sequence ID" value="NZ_BOOR01000004.1"/>
</dbReference>
<protein>
    <submittedName>
        <fullName evidence="4">Putative regulatory protein, TetR family</fullName>
    </submittedName>
</protein>
<dbReference type="InterPro" id="IPR050109">
    <property type="entry name" value="HTH-type_TetR-like_transc_reg"/>
</dbReference>
<dbReference type="InterPro" id="IPR009057">
    <property type="entry name" value="Homeodomain-like_sf"/>
</dbReference>
<dbReference type="Proteomes" id="UP000605992">
    <property type="component" value="Unassembled WGS sequence"/>
</dbReference>
<dbReference type="PANTHER" id="PTHR30328">
    <property type="entry name" value="TRANSCRIPTIONAL REPRESSOR"/>
    <property type="match status" value="1"/>
</dbReference>
<dbReference type="PANTHER" id="PTHR30328:SF54">
    <property type="entry name" value="HTH-TYPE TRANSCRIPTIONAL REPRESSOR SCO4008"/>
    <property type="match status" value="1"/>
</dbReference>
<dbReference type="Pfam" id="PF17926">
    <property type="entry name" value="TetR_C_21"/>
    <property type="match status" value="1"/>
</dbReference>
<dbReference type="Pfam" id="PF00440">
    <property type="entry name" value="TetR_N"/>
    <property type="match status" value="1"/>
</dbReference>
<accession>A0A8J3UWL8</accession>
<dbReference type="SUPFAM" id="SSF46689">
    <property type="entry name" value="Homeodomain-like"/>
    <property type="match status" value="1"/>
</dbReference>
<dbReference type="GO" id="GO:0006355">
    <property type="term" value="P:regulation of DNA-templated transcription"/>
    <property type="evidence" value="ECO:0007669"/>
    <property type="project" value="UniProtKB-ARBA"/>
</dbReference>
<dbReference type="InterPro" id="IPR001647">
    <property type="entry name" value="HTH_TetR"/>
</dbReference>
<evidence type="ECO:0000256" key="2">
    <source>
        <dbReference type="PROSITE-ProRule" id="PRU00335"/>
    </source>
</evidence>
<keyword evidence="1 2" id="KW-0238">DNA-binding</keyword>
<keyword evidence="5" id="KW-1185">Reference proteome</keyword>
<gene>
    <name evidence="4" type="ORF">Pth03_04340</name>
</gene>
<dbReference type="InterPro" id="IPR041467">
    <property type="entry name" value="Sco4008_C"/>
</dbReference>
<comment type="caution">
    <text evidence="4">The sequence shown here is derived from an EMBL/GenBank/DDBJ whole genome shotgun (WGS) entry which is preliminary data.</text>
</comment>
<evidence type="ECO:0000259" key="3">
    <source>
        <dbReference type="PROSITE" id="PS50977"/>
    </source>
</evidence>
<organism evidence="4 5">
    <name type="scientific">Planotetraspora thailandica</name>
    <dbReference type="NCBI Taxonomy" id="487172"/>
    <lineage>
        <taxon>Bacteria</taxon>
        <taxon>Bacillati</taxon>
        <taxon>Actinomycetota</taxon>
        <taxon>Actinomycetes</taxon>
        <taxon>Streptosporangiales</taxon>
        <taxon>Streptosporangiaceae</taxon>
        <taxon>Planotetraspora</taxon>
    </lineage>
</organism>
<dbReference type="AlphaFoldDB" id="A0A8J3UWL8"/>
<evidence type="ECO:0000256" key="1">
    <source>
        <dbReference type="ARBA" id="ARBA00023125"/>
    </source>
</evidence>
<dbReference type="PRINTS" id="PR00455">
    <property type="entry name" value="HTHTETR"/>
</dbReference>
<feature type="domain" description="HTH tetR-type" evidence="3">
    <location>
        <begin position="6"/>
        <end position="66"/>
    </location>
</feature>
<dbReference type="EMBL" id="BOOR01000004">
    <property type="protein sequence ID" value="GII52045.1"/>
    <property type="molecule type" value="Genomic_DNA"/>
</dbReference>
<reference evidence="4" key="1">
    <citation type="submission" date="2021-01" db="EMBL/GenBank/DDBJ databases">
        <title>Whole genome shotgun sequence of Planotetraspora thailandica NBRC 104271.</title>
        <authorList>
            <person name="Komaki H."/>
            <person name="Tamura T."/>
        </authorList>
    </citation>
    <scope>NUCLEOTIDE SEQUENCE</scope>
    <source>
        <strain evidence="4">NBRC 104271</strain>
    </source>
</reference>
<name>A0A8J3UWL8_9ACTN</name>
<dbReference type="Gene3D" id="1.10.357.10">
    <property type="entry name" value="Tetracycline Repressor, domain 2"/>
    <property type="match status" value="1"/>
</dbReference>
<dbReference type="PROSITE" id="PS50977">
    <property type="entry name" value="HTH_TETR_2"/>
    <property type="match status" value="1"/>
</dbReference>
<dbReference type="GO" id="GO:0003677">
    <property type="term" value="F:DNA binding"/>
    <property type="evidence" value="ECO:0007669"/>
    <property type="project" value="UniProtKB-UniRule"/>
</dbReference>
<evidence type="ECO:0000313" key="4">
    <source>
        <dbReference type="EMBL" id="GII52045.1"/>
    </source>
</evidence>
<sequence>MRAAGEATRQRILTEARKEFAEYGLAGARINRIATKARASKERLYAYFADKDELFDAVCAGVIKSTADEVRFSADDVPGFVGRLFDIYIADPDIVRLYDRISMDGTRDFRSRGGSIYAIKVEELRRGQEAATVDPAWDPTVLLSMLLGIVRLMATEHSLLESSADGRPTLEERRAAAVRAAEKLVRPTTATPETSS</sequence>
<dbReference type="SUPFAM" id="SSF48498">
    <property type="entry name" value="Tetracyclin repressor-like, C-terminal domain"/>
    <property type="match status" value="1"/>
</dbReference>
<proteinExistence type="predicted"/>
<feature type="DNA-binding region" description="H-T-H motif" evidence="2">
    <location>
        <begin position="29"/>
        <end position="48"/>
    </location>
</feature>